<organism evidence="1 2">
    <name type="scientific">Ancylostoma ceylanicum</name>
    <dbReference type="NCBI Taxonomy" id="53326"/>
    <lineage>
        <taxon>Eukaryota</taxon>
        <taxon>Metazoa</taxon>
        <taxon>Ecdysozoa</taxon>
        <taxon>Nematoda</taxon>
        <taxon>Chromadorea</taxon>
        <taxon>Rhabditida</taxon>
        <taxon>Rhabditina</taxon>
        <taxon>Rhabditomorpha</taxon>
        <taxon>Strongyloidea</taxon>
        <taxon>Ancylostomatidae</taxon>
        <taxon>Ancylostomatinae</taxon>
        <taxon>Ancylostoma</taxon>
    </lineage>
</organism>
<protein>
    <submittedName>
        <fullName evidence="1">Uncharacterized protein</fullName>
    </submittedName>
</protein>
<proteinExistence type="predicted"/>
<reference evidence="2" key="1">
    <citation type="journal article" date="2015" name="Nat. Genet.">
        <title>The genome and transcriptome of the zoonotic hookworm Ancylostoma ceylanicum identify infection-specific gene families.</title>
        <authorList>
            <person name="Schwarz E.M."/>
            <person name="Hu Y."/>
            <person name="Antoshechkin I."/>
            <person name="Miller M.M."/>
            <person name="Sternberg P.W."/>
            <person name="Aroian R.V."/>
        </authorList>
    </citation>
    <scope>NUCLEOTIDE SEQUENCE</scope>
    <source>
        <strain evidence="2">HY135</strain>
    </source>
</reference>
<accession>A0A016S511</accession>
<evidence type="ECO:0000313" key="2">
    <source>
        <dbReference type="Proteomes" id="UP000024635"/>
    </source>
</evidence>
<dbReference type="EMBL" id="JARK01001634">
    <property type="protein sequence ID" value="EYB85432.1"/>
    <property type="molecule type" value="Genomic_DNA"/>
</dbReference>
<comment type="caution">
    <text evidence="1">The sequence shown here is derived from an EMBL/GenBank/DDBJ whole genome shotgun (WGS) entry which is preliminary data.</text>
</comment>
<dbReference type="OrthoDB" id="6782675at2759"/>
<dbReference type="Proteomes" id="UP000024635">
    <property type="component" value="Unassembled WGS sequence"/>
</dbReference>
<name>A0A016S511_9BILA</name>
<dbReference type="AlphaFoldDB" id="A0A016S511"/>
<gene>
    <name evidence="1" type="primary">Acey_s0298.g1756</name>
    <name evidence="1" type="ORF">Y032_0298g1756</name>
</gene>
<sequence>MDTCFNLLNQQFPHIQFTREKPRDNWLAFLNVQLARRDGENTGRHENGQACSRRQLDIFCRVWLLMKLGYNATPMFVQF</sequence>
<keyword evidence="2" id="KW-1185">Reference proteome</keyword>
<evidence type="ECO:0000313" key="1">
    <source>
        <dbReference type="EMBL" id="EYB85432.1"/>
    </source>
</evidence>